<dbReference type="GO" id="GO:0005815">
    <property type="term" value="C:microtubule organizing center"/>
    <property type="evidence" value="ECO:0007669"/>
    <property type="project" value="TreeGrafter"/>
</dbReference>
<keyword evidence="2" id="KW-0963">Cytoplasm</keyword>
<dbReference type="InterPro" id="IPR043936">
    <property type="entry name" value="HOOK_N"/>
</dbReference>
<dbReference type="GO" id="GO:0008017">
    <property type="term" value="F:microtubule binding"/>
    <property type="evidence" value="ECO:0007669"/>
    <property type="project" value="InterPro"/>
</dbReference>
<dbReference type="GO" id="GO:0030705">
    <property type="term" value="P:cytoskeleton-dependent intracellular transport"/>
    <property type="evidence" value="ECO:0007669"/>
    <property type="project" value="InterPro"/>
</dbReference>
<keyword evidence="3 4" id="KW-0175">Coiled coil</keyword>
<sequence>MDASVVEWVNSFETISSKCKAIEELGDGVLLYSILSFVEEKHFPGNGISEDCKNEAQKQRNLERLSACLELFFEDIMGESQILEMDFHEIASGNKGEIMKLAEFVILATVQSEKKDLVVKNIMNMEEENQQNLMVICENMMQRLNSGNLAEHAHERMKSDHDEDTLTPEKSFDSRHNGSYALLMSTTKNRSKSGDLLQDERLHEENEKLRKEIEELRGKVKILQLKHAKADEKIQALEQDLEHQQSAKSVMERPKAQDSKLSDMKRELTIAKHEKAALADKVAEITTAYESLQGSTTPQISSMKKRIEKLQDELDMAKEKIQDYEIVNSKLGRYKQRLSQMGDVHKQWKDAEAAHTESLQRVLDLEEKLLEIPSLREKLKAARTEIDTKTLELEKHKSREGSSIQKLQQIEESKERSDEEKRQLLRKIEFLEEQVRSSAAQINEEPLGGVIMDDFSADSGSKEKVMRLEREVSKLKKQLSESKSEALPGMKELKEQLRESKDEIKALKEINLEQQGRAAPDKEQEAKIKHLEEKLRASEEEVMALKEINIEQQRQASEKGDPAKIEELKTTLRRVYDELKVRNDELQRAKEIEAAQKNALEELQRNSPRSQSFELLELQRQLKQANAMERKLVEKLRIQRDNYKKEQLLISNAFYTIGLEAHNMHIRSYERETMTGRSWLARQRAKLQKETT</sequence>
<dbReference type="EMBL" id="HBEM01006474">
    <property type="protein sequence ID" value="CAD8437559.1"/>
    <property type="molecule type" value="Transcribed_RNA"/>
</dbReference>
<feature type="region of interest" description="Disordered" evidence="5">
    <location>
        <begin position="151"/>
        <end position="175"/>
    </location>
</feature>
<dbReference type="Pfam" id="PF19047">
    <property type="entry name" value="HOOK_N"/>
    <property type="match status" value="1"/>
</dbReference>
<dbReference type="InterPro" id="IPR036872">
    <property type="entry name" value="CH_dom_sf"/>
</dbReference>
<gene>
    <name evidence="8" type="ORF">LAMO00422_LOCUS4517</name>
</gene>
<dbReference type="AlphaFoldDB" id="A0A7S0CYF7"/>
<name>A0A7S0CYF7_9EUKA</name>
<feature type="domain" description="Hook C-terminal" evidence="6">
    <location>
        <begin position="301"/>
        <end position="686"/>
    </location>
</feature>
<feature type="domain" description="HOOK N-terminal" evidence="7">
    <location>
        <begin position="4"/>
        <end position="135"/>
    </location>
</feature>
<dbReference type="GO" id="GO:0031122">
    <property type="term" value="P:cytoplasmic microtubule organization"/>
    <property type="evidence" value="ECO:0007669"/>
    <property type="project" value="InterPro"/>
</dbReference>
<dbReference type="PANTHER" id="PTHR18947">
    <property type="entry name" value="HOOK PROTEINS"/>
    <property type="match status" value="1"/>
</dbReference>
<feature type="region of interest" description="Disordered" evidence="5">
    <location>
        <begin position="243"/>
        <end position="262"/>
    </location>
</feature>
<evidence type="ECO:0000256" key="4">
    <source>
        <dbReference type="SAM" id="Coils"/>
    </source>
</evidence>
<dbReference type="InterPro" id="IPR008636">
    <property type="entry name" value="Hook_C"/>
</dbReference>
<dbReference type="CDD" id="cd22211">
    <property type="entry name" value="HkD_SF"/>
    <property type="match status" value="1"/>
</dbReference>
<comment type="subcellular location">
    <subcellularLocation>
        <location evidence="1">Cytoplasm</location>
    </subcellularLocation>
</comment>
<dbReference type="GO" id="GO:0005737">
    <property type="term" value="C:cytoplasm"/>
    <property type="evidence" value="ECO:0007669"/>
    <property type="project" value="UniProtKB-SubCell"/>
</dbReference>
<proteinExistence type="predicted"/>
<dbReference type="GO" id="GO:0051959">
    <property type="term" value="F:dynein light intermediate chain binding"/>
    <property type="evidence" value="ECO:0007669"/>
    <property type="project" value="TreeGrafter"/>
</dbReference>
<evidence type="ECO:0000256" key="2">
    <source>
        <dbReference type="ARBA" id="ARBA00022490"/>
    </source>
</evidence>
<evidence type="ECO:0000259" key="6">
    <source>
        <dbReference type="Pfam" id="PF05622"/>
    </source>
</evidence>
<dbReference type="Pfam" id="PF05622">
    <property type="entry name" value="HOOK"/>
    <property type="match status" value="1"/>
</dbReference>
<feature type="compositionally biased region" description="Basic and acidic residues" evidence="5">
    <location>
        <begin position="409"/>
        <end position="418"/>
    </location>
</feature>
<evidence type="ECO:0000313" key="8">
    <source>
        <dbReference type="EMBL" id="CAD8437559.1"/>
    </source>
</evidence>
<evidence type="ECO:0000256" key="5">
    <source>
        <dbReference type="SAM" id="MobiDB-lite"/>
    </source>
</evidence>
<feature type="coiled-coil region" evidence="4">
    <location>
        <begin position="465"/>
        <end position="646"/>
    </location>
</feature>
<evidence type="ECO:0008006" key="9">
    <source>
        <dbReference type="Google" id="ProtNLM"/>
    </source>
</evidence>
<dbReference type="PANTHER" id="PTHR18947:SF28">
    <property type="entry name" value="GIRDIN, ISOFORM A"/>
    <property type="match status" value="1"/>
</dbReference>
<organism evidence="8">
    <name type="scientific">Amorphochlora amoebiformis</name>
    <dbReference type="NCBI Taxonomy" id="1561963"/>
    <lineage>
        <taxon>Eukaryota</taxon>
        <taxon>Sar</taxon>
        <taxon>Rhizaria</taxon>
        <taxon>Cercozoa</taxon>
        <taxon>Chlorarachniophyceae</taxon>
        <taxon>Amorphochlora</taxon>
    </lineage>
</organism>
<feature type="compositionally biased region" description="Basic and acidic residues" evidence="5">
    <location>
        <begin position="151"/>
        <end position="161"/>
    </location>
</feature>
<evidence type="ECO:0000256" key="1">
    <source>
        <dbReference type="ARBA" id="ARBA00004496"/>
    </source>
</evidence>
<dbReference type="SUPFAM" id="SSF116907">
    <property type="entry name" value="Hook domain"/>
    <property type="match status" value="1"/>
</dbReference>
<accession>A0A7S0CYF7</accession>
<evidence type="ECO:0000256" key="3">
    <source>
        <dbReference type="ARBA" id="ARBA00023054"/>
    </source>
</evidence>
<evidence type="ECO:0000259" key="7">
    <source>
        <dbReference type="Pfam" id="PF19047"/>
    </source>
</evidence>
<protein>
    <recommendedName>
        <fullName evidence="9">Calponin-homology (CH) domain-containing protein</fullName>
    </recommendedName>
</protein>
<feature type="region of interest" description="Disordered" evidence="5">
    <location>
        <begin position="393"/>
        <end position="418"/>
    </location>
</feature>
<dbReference type="Gene3D" id="1.10.418.10">
    <property type="entry name" value="Calponin-like domain"/>
    <property type="match status" value="1"/>
</dbReference>
<reference evidence="8" key="1">
    <citation type="submission" date="2021-01" db="EMBL/GenBank/DDBJ databases">
        <authorList>
            <person name="Corre E."/>
            <person name="Pelletier E."/>
            <person name="Niang G."/>
            <person name="Scheremetjew M."/>
            <person name="Finn R."/>
            <person name="Kale V."/>
            <person name="Holt S."/>
            <person name="Cochrane G."/>
            <person name="Meng A."/>
            <person name="Brown T."/>
            <person name="Cohen L."/>
        </authorList>
    </citation>
    <scope>NUCLEOTIDE SEQUENCE</scope>
    <source>
        <strain evidence="8">CCMP2058</strain>
    </source>
</reference>